<keyword evidence="2" id="KW-0285">Flavoprotein</keyword>
<dbReference type="EMBL" id="JACHHR010000003">
    <property type="protein sequence ID" value="MBB5212580.1"/>
    <property type="molecule type" value="Genomic_DNA"/>
</dbReference>
<feature type="binding site" evidence="2">
    <location>
        <position position="350"/>
    </location>
    <ligand>
        <name>FAD</name>
        <dbReference type="ChEBI" id="CHEBI:57692"/>
    </ligand>
</feature>
<dbReference type="GO" id="GO:0004497">
    <property type="term" value="F:monooxygenase activity"/>
    <property type="evidence" value="ECO:0007669"/>
    <property type="project" value="InterPro"/>
</dbReference>
<dbReference type="InterPro" id="IPR033856">
    <property type="entry name" value="Trp_halogen"/>
</dbReference>
<feature type="binding site" evidence="2">
    <location>
        <position position="88"/>
    </location>
    <ligand>
        <name>7-chloro-L-tryptophan</name>
        <dbReference type="ChEBI" id="CHEBI:58713"/>
    </ligand>
</feature>
<gene>
    <name evidence="4" type="ORF">GTQ55_15220</name>
    <name evidence="3" type="ORF">HNQ53_002805</name>
</gene>
<evidence type="ECO:0000313" key="4">
    <source>
        <dbReference type="EMBL" id="QHQ40912.1"/>
    </source>
</evidence>
<reference evidence="3 6" key="2">
    <citation type="submission" date="2020-08" db="EMBL/GenBank/DDBJ databases">
        <title>Genomic Encyclopedia of Type Strains, Phase IV (KMG-IV): sequencing the most valuable type-strain genomes for metagenomic binning, comparative biology and taxonomic classification.</title>
        <authorList>
            <person name="Goeker M."/>
        </authorList>
    </citation>
    <scope>NUCLEOTIDE SEQUENCE [LARGE SCALE GENOMIC DNA]</scope>
    <source>
        <strain evidence="3 6">DSM 11525</strain>
    </source>
</reference>
<sequence length="508" mass="56641">MDNSAAGEHSGKNRIRRVVIAGGGTAGWVAAAALSTKLGELLDITLVESDAIGTVGVGEATIPPLRTFHHLLGIDEQAFMRATQATAKLGIAFENWGREGERYIHSFGKTGTSAWMCDFHHFWLRGKEMGFDSEFGEFCVEHQAAEAGRFATGPKSPLNFAYHLDATRYAAFLRTISEKHGVTRVEGKICDVRQNAHSGDIESLLLEGGEEIAGDLFIDCSGFRGLLIEKALGSGFEDWTHWLPSDSAVPLQTRATGPAMPYTRSIAESAGWRWRIPLQERVGNGLVYSSQYLSDEDATALLLERVDGEPLTDPRVIRFTTGRRKAAWKNNCIALGLASGFIEPLESTSIHLIVTGIVRLMQLFPFTGVESSLQEEYNRQTRVEMEDIRDFIVLHYHVNQREGDAFWDHCRQMAIPDSLAQRIELFRERAHAYQNNDELFRVDSWVQVMLGQGLQPESCHPVTQMMTRQEMQQLQTGLRARVAQSVNALPEHHAFIRQYCHAGDPVSA</sequence>
<dbReference type="InterPro" id="IPR036188">
    <property type="entry name" value="FAD/NAD-bd_sf"/>
</dbReference>
<dbReference type="RefSeq" id="WP_161860204.1">
    <property type="nucleotide sequence ID" value="NZ_JACHHR010000003.1"/>
</dbReference>
<evidence type="ECO:0000256" key="2">
    <source>
        <dbReference type="PIRSR" id="PIRSR011396-2"/>
    </source>
</evidence>
<dbReference type="Gene3D" id="3.50.50.60">
    <property type="entry name" value="FAD/NAD(P)-binding domain"/>
    <property type="match status" value="1"/>
</dbReference>
<evidence type="ECO:0000256" key="1">
    <source>
        <dbReference type="PIRSR" id="PIRSR011396-1"/>
    </source>
</evidence>
<accession>A0A6P1TJA5</accession>
<dbReference type="EC" id="1.14.19.9" evidence="3"/>
<dbReference type="GO" id="GO:0000166">
    <property type="term" value="F:nucleotide binding"/>
    <property type="evidence" value="ECO:0007669"/>
    <property type="project" value="UniProtKB-KW"/>
</dbReference>
<dbReference type="FunFam" id="3.50.50.60:FF:000280">
    <property type="entry name" value="Tryptophan halogenase"/>
    <property type="match status" value="1"/>
</dbReference>
<dbReference type="EMBL" id="CP047491">
    <property type="protein sequence ID" value="QHQ40912.1"/>
    <property type="molecule type" value="Genomic_DNA"/>
</dbReference>
<dbReference type="Proteomes" id="UP000464675">
    <property type="component" value="Chromosome"/>
</dbReference>
<keyword evidence="5" id="KW-1185">Reference proteome</keyword>
<dbReference type="InterPro" id="IPR050816">
    <property type="entry name" value="Flavin-dep_Halogenase_NPB"/>
</dbReference>
<evidence type="ECO:0000313" key="5">
    <source>
        <dbReference type="Proteomes" id="UP000464675"/>
    </source>
</evidence>
<dbReference type="InterPro" id="IPR006905">
    <property type="entry name" value="Flavin_halogenase"/>
</dbReference>
<keyword evidence="2" id="KW-0547">Nucleotide-binding</keyword>
<dbReference type="PIRSF" id="PIRSF011396">
    <property type="entry name" value="Trp_halogenase"/>
    <property type="match status" value="1"/>
</dbReference>
<dbReference type="OrthoDB" id="6278312at2"/>
<dbReference type="Pfam" id="PF04820">
    <property type="entry name" value="Trp_halogenase"/>
    <property type="match status" value="1"/>
</dbReference>
<dbReference type="SUPFAM" id="SSF51905">
    <property type="entry name" value="FAD/NAD(P)-binding domain"/>
    <property type="match status" value="1"/>
</dbReference>
<evidence type="ECO:0000313" key="6">
    <source>
        <dbReference type="Proteomes" id="UP000563601"/>
    </source>
</evidence>
<proteinExistence type="predicted"/>
<dbReference type="AlphaFoldDB" id="A0A6P1TJA5"/>
<feature type="binding site" evidence="2">
    <location>
        <position position="346"/>
    </location>
    <ligand>
        <name>L-tryptophan</name>
        <dbReference type="ChEBI" id="CHEBI:57912"/>
    </ligand>
</feature>
<dbReference type="PANTHER" id="PTHR43747">
    <property type="entry name" value="FAD-BINDING PROTEIN"/>
    <property type="match status" value="1"/>
</dbReference>
<dbReference type="Proteomes" id="UP000563601">
    <property type="component" value="Unassembled WGS sequence"/>
</dbReference>
<reference evidence="4 5" key="1">
    <citation type="submission" date="2020-01" db="EMBL/GenBank/DDBJ databases">
        <title>The possibility of degradation of plastic by Microbulbifer hydrolyticus IRE-31.</title>
        <authorList>
            <person name="Liu L."/>
        </authorList>
    </citation>
    <scope>NUCLEOTIDE SEQUENCE [LARGE SCALE GENOMIC DNA]</scope>
    <source>
        <strain evidence="4 5">IRE-31</strain>
    </source>
</reference>
<organism evidence="3 6">
    <name type="scientific">Microbulbifer hydrolyticus</name>
    <dbReference type="NCBI Taxonomy" id="48074"/>
    <lineage>
        <taxon>Bacteria</taxon>
        <taxon>Pseudomonadati</taxon>
        <taxon>Pseudomonadota</taxon>
        <taxon>Gammaproteobacteria</taxon>
        <taxon>Cellvibrionales</taxon>
        <taxon>Microbulbiferaceae</taxon>
        <taxon>Microbulbifer</taxon>
    </lineage>
</organism>
<keyword evidence="2" id="KW-0274">FAD</keyword>
<keyword evidence="3" id="KW-0560">Oxidoreductase</keyword>
<evidence type="ECO:0000313" key="3">
    <source>
        <dbReference type="EMBL" id="MBB5212580.1"/>
    </source>
</evidence>
<protein>
    <submittedName>
        <fullName evidence="3">Tryptophan halogenase</fullName>
        <ecNumber evidence="3">1.14.19.9</ecNumber>
    </submittedName>
</protein>
<feature type="binding site" evidence="2">
    <location>
        <begin position="23"/>
        <end position="26"/>
    </location>
    <ligand>
        <name>FAD</name>
        <dbReference type="ChEBI" id="CHEBI:57692"/>
    </ligand>
</feature>
<feature type="binding site" evidence="2">
    <location>
        <position position="337"/>
    </location>
    <ligand>
        <name>FAD</name>
        <dbReference type="ChEBI" id="CHEBI:57692"/>
    </ligand>
</feature>
<dbReference type="PANTHER" id="PTHR43747:SF4">
    <property type="entry name" value="FLAVIN-DEPENDENT TRYPTOPHAN HALOGENASE"/>
    <property type="match status" value="1"/>
</dbReference>
<feature type="active site" evidence="1">
    <location>
        <position position="88"/>
    </location>
</feature>
<name>A0A6P1TJA5_9GAMM</name>